<feature type="transmembrane region" description="Helical" evidence="7">
    <location>
        <begin position="180"/>
        <end position="202"/>
    </location>
</feature>
<evidence type="ECO:0000313" key="10">
    <source>
        <dbReference type="Proteomes" id="UP000237749"/>
    </source>
</evidence>
<evidence type="ECO:0000256" key="7">
    <source>
        <dbReference type="RuleBase" id="RU363032"/>
    </source>
</evidence>
<keyword evidence="3" id="KW-1003">Cell membrane</keyword>
<reference evidence="9 10" key="1">
    <citation type="submission" date="2018-02" db="EMBL/GenBank/DDBJ databases">
        <title>Genomic Encyclopedia of Archaeal and Bacterial Type Strains, Phase II (KMG-II): from individual species to whole genera.</title>
        <authorList>
            <person name="Goeker M."/>
        </authorList>
    </citation>
    <scope>NUCLEOTIDE SEQUENCE [LARGE SCALE GENOMIC DNA]</scope>
    <source>
        <strain evidence="9 10">DSM 3808</strain>
    </source>
</reference>
<feature type="transmembrane region" description="Helical" evidence="7">
    <location>
        <begin position="12"/>
        <end position="33"/>
    </location>
</feature>
<dbReference type="SUPFAM" id="SSF161098">
    <property type="entry name" value="MetI-like"/>
    <property type="match status" value="1"/>
</dbReference>
<evidence type="ECO:0000256" key="4">
    <source>
        <dbReference type="ARBA" id="ARBA00022692"/>
    </source>
</evidence>
<comment type="caution">
    <text evidence="9">The sequence shown here is derived from an EMBL/GenBank/DDBJ whole genome shotgun (WGS) entry which is preliminary data.</text>
</comment>
<dbReference type="PANTHER" id="PTHR43744:SF12">
    <property type="entry name" value="ABC TRANSPORTER PERMEASE PROTEIN MG189-RELATED"/>
    <property type="match status" value="1"/>
</dbReference>
<dbReference type="AlphaFoldDB" id="A0A2S6HSY0"/>
<comment type="similarity">
    <text evidence="7">Belongs to the binding-protein-dependent transport system permease family.</text>
</comment>
<name>A0A2S6HSY0_9FIRM</name>
<dbReference type="GO" id="GO:0055085">
    <property type="term" value="P:transmembrane transport"/>
    <property type="evidence" value="ECO:0007669"/>
    <property type="project" value="InterPro"/>
</dbReference>
<feature type="transmembrane region" description="Helical" evidence="7">
    <location>
        <begin position="72"/>
        <end position="94"/>
    </location>
</feature>
<evidence type="ECO:0000313" key="9">
    <source>
        <dbReference type="EMBL" id="PPK80853.1"/>
    </source>
</evidence>
<dbReference type="Proteomes" id="UP000237749">
    <property type="component" value="Unassembled WGS sequence"/>
</dbReference>
<comment type="subcellular location">
    <subcellularLocation>
        <location evidence="1 7">Cell membrane</location>
        <topology evidence="1 7">Multi-pass membrane protein</topology>
    </subcellularLocation>
</comment>
<feature type="domain" description="ABC transmembrane type-1" evidence="8">
    <location>
        <begin position="68"/>
        <end position="259"/>
    </location>
</feature>
<keyword evidence="2 7" id="KW-0813">Transport</keyword>
<dbReference type="Gene3D" id="1.10.3720.10">
    <property type="entry name" value="MetI-like"/>
    <property type="match status" value="1"/>
</dbReference>
<dbReference type="PROSITE" id="PS50928">
    <property type="entry name" value="ABC_TM1"/>
    <property type="match status" value="1"/>
</dbReference>
<dbReference type="EMBL" id="PTJA01000005">
    <property type="protein sequence ID" value="PPK80853.1"/>
    <property type="molecule type" value="Genomic_DNA"/>
</dbReference>
<evidence type="ECO:0000256" key="5">
    <source>
        <dbReference type="ARBA" id="ARBA00022989"/>
    </source>
</evidence>
<feature type="transmembrane region" description="Helical" evidence="7">
    <location>
        <begin position="103"/>
        <end position="125"/>
    </location>
</feature>
<feature type="transmembrane region" description="Helical" evidence="7">
    <location>
        <begin position="137"/>
        <end position="159"/>
    </location>
</feature>
<keyword evidence="6 7" id="KW-0472">Membrane</keyword>
<organism evidence="9 10">
    <name type="scientific">Lacrimispora xylanisolvens</name>
    <dbReference type="NCBI Taxonomy" id="384636"/>
    <lineage>
        <taxon>Bacteria</taxon>
        <taxon>Bacillati</taxon>
        <taxon>Bacillota</taxon>
        <taxon>Clostridia</taxon>
        <taxon>Lachnospirales</taxon>
        <taxon>Lachnospiraceae</taxon>
        <taxon>Lacrimispora</taxon>
    </lineage>
</organism>
<keyword evidence="10" id="KW-1185">Reference proteome</keyword>
<dbReference type="InterPro" id="IPR035906">
    <property type="entry name" value="MetI-like_sf"/>
</dbReference>
<dbReference type="RefSeq" id="WP_104436847.1">
    <property type="nucleotide sequence ID" value="NZ_PTJA01000005.1"/>
</dbReference>
<dbReference type="CDD" id="cd06261">
    <property type="entry name" value="TM_PBP2"/>
    <property type="match status" value="1"/>
</dbReference>
<proteinExistence type="inferred from homology"/>
<gene>
    <name evidence="9" type="ORF">BXY41_10569</name>
</gene>
<evidence type="ECO:0000256" key="2">
    <source>
        <dbReference type="ARBA" id="ARBA00022448"/>
    </source>
</evidence>
<keyword evidence="4 7" id="KW-0812">Transmembrane</keyword>
<evidence type="ECO:0000256" key="1">
    <source>
        <dbReference type="ARBA" id="ARBA00004651"/>
    </source>
</evidence>
<sequence length="274" mass="31033">MNKKQLKYVSVIVKLAMTLLVISPFYIALIYSVKSKQEMVTNRLAFPKTIHWDNFTRAIETSNFGLALKNSLVTTVLAVIFITLICTMASYIIARKNNRFYNLIYYLFVGAMIIPFQSIMTPLYIDMTRWKLLNTLHGFIFAKIGFQIAFTVLLVSGFVKSIPKELEEAASIDGAGMYSVFFQIVFPLMKPIVLTSIVLNALNVWNDFQMSLTLLQQKQVRNIPLTQYFFFGENSIELGLAFALFILSVIPILALYLTLQKYIIGGITQGAVKG</sequence>
<keyword evidence="5 7" id="KW-1133">Transmembrane helix</keyword>
<dbReference type="InterPro" id="IPR000515">
    <property type="entry name" value="MetI-like"/>
</dbReference>
<evidence type="ECO:0000259" key="8">
    <source>
        <dbReference type="PROSITE" id="PS50928"/>
    </source>
</evidence>
<dbReference type="OrthoDB" id="9782004at2"/>
<dbReference type="PANTHER" id="PTHR43744">
    <property type="entry name" value="ABC TRANSPORTER PERMEASE PROTEIN MG189-RELATED-RELATED"/>
    <property type="match status" value="1"/>
</dbReference>
<feature type="transmembrane region" description="Helical" evidence="7">
    <location>
        <begin position="238"/>
        <end position="259"/>
    </location>
</feature>
<evidence type="ECO:0000256" key="3">
    <source>
        <dbReference type="ARBA" id="ARBA00022475"/>
    </source>
</evidence>
<dbReference type="GO" id="GO:0005886">
    <property type="term" value="C:plasma membrane"/>
    <property type="evidence" value="ECO:0007669"/>
    <property type="project" value="UniProtKB-SubCell"/>
</dbReference>
<protein>
    <submittedName>
        <fullName evidence="9">Carbohydrate ABC transporter membrane protein 2 (CUT1 family)</fullName>
    </submittedName>
</protein>
<accession>A0A2S6HSY0</accession>
<evidence type="ECO:0000256" key="6">
    <source>
        <dbReference type="ARBA" id="ARBA00023136"/>
    </source>
</evidence>
<dbReference type="Pfam" id="PF00528">
    <property type="entry name" value="BPD_transp_1"/>
    <property type="match status" value="1"/>
</dbReference>